<accession>A0A834TVF9</accession>
<dbReference type="GO" id="GO:0003676">
    <property type="term" value="F:nucleic acid binding"/>
    <property type="evidence" value="ECO:0007669"/>
    <property type="project" value="InterPro"/>
</dbReference>
<dbReference type="CDD" id="cd10320">
    <property type="entry name" value="RGL4_N"/>
    <property type="match status" value="1"/>
</dbReference>
<comment type="catalytic activity">
    <reaction evidence="1">
        <text>Endotype eliminative cleavage of L-alpha-rhamnopyranosyl-(1-&gt;4)-alpha-D-galactopyranosyluronic acid bonds of rhamnogalacturonan I domains in ramified hairy regions of pectin leaving L-rhamnopyranose at the reducing end and 4-deoxy-4,5-unsaturated D-galactopyranosyluronic acid at the non-reducing end.</text>
        <dbReference type="EC" id="4.2.2.23"/>
    </reaction>
</comment>
<dbReference type="InterPro" id="IPR013784">
    <property type="entry name" value="Carb-bd-like_fold"/>
</dbReference>
<dbReference type="InterPro" id="IPR008979">
    <property type="entry name" value="Galactose-bd-like_sf"/>
</dbReference>
<dbReference type="EC" id="4.2.2.23" evidence="4"/>
<evidence type="ECO:0000259" key="9">
    <source>
        <dbReference type="SMART" id="SM00343"/>
    </source>
</evidence>
<dbReference type="InterPro" id="IPR029413">
    <property type="entry name" value="RG-lyase_II"/>
</dbReference>
<sequence>MVSELQDPVVMAAKFEIEKFNGNNDFSLWHVKMRALLVQQGLLKALEGKEALPTELSNQEKDDLLERALSTILLSLADDVLREVADEKSAAGLWLKLETLYMTKSLTNRLYLKQRLYTLRMKEGTPIKDHLAELNKVIMDLKNTDVKLDDEDQALILLCSLPHSYEHFVDTMLYGREALTMEDVKASLNSRELKRRVSENWSENQAEGLFGRGRNKERSFGNNRGKSRSKSKFRKGRCRYCKKKGHWKVECPKIKERKESADNAPSTSDTASVVVENFEGANVLSEVAKPENDRGVDEQVELEVEKKDSSSDQPVEDDEHENLEEAGASQEQQQYSIAKGRPRRHIKPPQRYAYADLVSYALSERSAGESRVIIFSSCGEVGCWKPHSSGRPYIYIYIYIILENDGVVIDNGLVRLTLSTPEGYVVGISYNGIDNLLETQNQPEDRGYLDVVWNAPSPDPQSRYIMRRGDSGYYWYAIFERREGFAAVDVFQIRIVYKLQEDLFHYMAISERRQRTMPTGADRKSGERLAYSEAVRLIHAQNPDIRGEVDDKYQYSIKNEDNRVNGWISSDSNSKAHTHTHTGFWLITPSNEFRNGGPFKQDLTSHVGPTCLAMFVSTHYAGEHVTMIFEEGETNKKVFGPVFVYLNSANSTTPDLWSDALRQGYQFWTRAEQDGNFAIKNVVPGDYNLYAWVPGFIGNYRYNANLTITPGGVIKLGSLVYSPPRNGPTIWEIGVPDRSAAEFYVPDPYPTLVNKLFLKDQRDKFRQYGLWERYADLYPKDDLVYNVGVDKYDEKWFFAHVNRNTGNNTYQPTMWQIKFQLENNTLVGNYTLQLALASSHEAHLQVWLNDERSVGPYFETGRIGKDNAIARHGVHGLYTALSVEITSDRFVKGNNIMYLKQSGASSPFQGLMYDYLRLESPPTPTT</sequence>
<keyword evidence="5" id="KW-0964">Secreted</keyword>
<dbReference type="GO" id="GO:0005975">
    <property type="term" value="P:carbohydrate metabolic process"/>
    <property type="evidence" value="ECO:0007669"/>
    <property type="project" value="InterPro"/>
</dbReference>
<dbReference type="SUPFAM" id="SSF74650">
    <property type="entry name" value="Galactose mutarotase-like"/>
    <property type="match status" value="1"/>
</dbReference>
<dbReference type="Pfam" id="PF14686">
    <property type="entry name" value="fn3_3"/>
    <property type="match status" value="1"/>
</dbReference>
<dbReference type="PANTHER" id="PTHR32018:SF53">
    <property type="entry name" value="RHAMNOGALACTURONAN ENDOLYASE"/>
    <property type="match status" value="1"/>
</dbReference>
<dbReference type="AlphaFoldDB" id="A0A834TVF9"/>
<dbReference type="Gene3D" id="4.10.60.10">
    <property type="entry name" value="Zinc finger, CCHC-type"/>
    <property type="match status" value="1"/>
</dbReference>
<feature type="compositionally biased region" description="Basic and acidic residues" evidence="8">
    <location>
        <begin position="288"/>
        <end position="310"/>
    </location>
</feature>
<evidence type="ECO:0000313" key="10">
    <source>
        <dbReference type="EMBL" id="KAF7829260.1"/>
    </source>
</evidence>
<keyword evidence="11" id="KW-1185">Reference proteome</keyword>
<dbReference type="InterPro" id="IPR036875">
    <property type="entry name" value="Znf_CCHC_sf"/>
</dbReference>
<evidence type="ECO:0000256" key="5">
    <source>
        <dbReference type="ARBA" id="ARBA00022525"/>
    </source>
</evidence>
<keyword evidence="6" id="KW-0732">Signal</keyword>
<dbReference type="Gene3D" id="2.60.120.260">
    <property type="entry name" value="Galactose-binding domain-like"/>
    <property type="match status" value="1"/>
</dbReference>
<comment type="similarity">
    <text evidence="3">Belongs to the polysaccharide lyase 4 family.</text>
</comment>
<dbReference type="SUPFAM" id="SSF49785">
    <property type="entry name" value="Galactose-binding domain-like"/>
    <property type="match status" value="1"/>
</dbReference>
<evidence type="ECO:0000256" key="6">
    <source>
        <dbReference type="ARBA" id="ARBA00022729"/>
    </source>
</evidence>
<dbReference type="EMBL" id="JAAIUW010000006">
    <property type="protein sequence ID" value="KAF7829260.1"/>
    <property type="molecule type" value="Genomic_DNA"/>
</dbReference>
<keyword evidence="7 10" id="KW-0456">Lyase</keyword>
<dbReference type="GO" id="GO:0102210">
    <property type="term" value="F:rhamnogalacturonan endolyase activity"/>
    <property type="evidence" value="ECO:0007669"/>
    <property type="project" value="UniProtKB-EC"/>
</dbReference>
<evidence type="ECO:0000256" key="4">
    <source>
        <dbReference type="ARBA" id="ARBA00012437"/>
    </source>
</evidence>
<dbReference type="InterPro" id="IPR010325">
    <property type="entry name" value="Rhamnogal_lyase"/>
</dbReference>
<evidence type="ECO:0000256" key="3">
    <source>
        <dbReference type="ARBA" id="ARBA00010418"/>
    </source>
</evidence>
<feature type="compositionally biased region" description="Acidic residues" evidence="8">
    <location>
        <begin position="314"/>
        <end position="324"/>
    </location>
</feature>
<dbReference type="Gene3D" id="2.70.98.10">
    <property type="match status" value="1"/>
</dbReference>
<evidence type="ECO:0000313" key="11">
    <source>
        <dbReference type="Proteomes" id="UP000634136"/>
    </source>
</evidence>
<comment type="subcellular location">
    <subcellularLocation>
        <location evidence="2">Secreted</location>
    </subcellularLocation>
</comment>
<dbReference type="Pfam" id="PF06045">
    <property type="entry name" value="Rhamnogal_lyase"/>
    <property type="match status" value="2"/>
</dbReference>
<comment type="caution">
    <text evidence="10">The sequence shown here is derived from an EMBL/GenBank/DDBJ whole genome shotgun (WGS) entry which is preliminary data.</text>
</comment>
<organism evidence="10 11">
    <name type="scientific">Senna tora</name>
    <dbReference type="NCBI Taxonomy" id="362788"/>
    <lineage>
        <taxon>Eukaryota</taxon>
        <taxon>Viridiplantae</taxon>
        <taxon>Streptophyta</taxon>
        <taxon>Embryophyta</taxon>
        <taxon>Tracheophyta</taxon>
        <taxon>Spermatophyta</taxon>
        <taxon>Magnoliopsida</taxon>
        <taxon>eudicotyledons</taxon>
        <taxon>Gunneridae</taxon>
        <taxon>Pentapetalae</taxon>
        <taxon>rosids</taxon>
        <taxon>fabids</taxon>
        <taxon>Fabales</taxon>
        <taxon>Fabaceae</taxon>
        <taxon>Caesalpinioideae</taxon>
        <taxon>Cassia clade</taxon>
        <taxon>Senna</taxon>
    </lineage>
</organism>
<dbReference type="InterPro" id="IPR011013">
    <property type="entry name" value="Gal_mutarotase_sf_dom"/>
</dbReference>
<dbReference type="SUPFAM" id="SSF57756">
    <property type="entry name" value="Retrovirus zinc finger-like domains"/>
    <property type="match status" value="1"/>
</dbReference>
<dbReference type="Pfam" id="PF14683">
    <property type="entry name" value="CBM-like"/>
    <property type="match status" value="1"/>
</dbReference>
<dbReference type="SUPFAM" id="SSF49452">
    <property type="entry name" value="Starch-binding domain-like"/>
    <property type="match status" value="1"/>
</dbReference>
<dbReference type="OrthoDB" id="1434682at2759"/>
<dbReference type="GO" id="GO:0005576">
    <property type="term" value="C:extracellular region"/>
    <property type="evidence" value="ECO:0007669"/>
    <property type="project" value="UniProtKB-SubCell"/>
</dbReference>
<dbReference type="CDD" id="cd10317">
    <property type="entry name" value="RGL4_C"/>
    <property type="match status" value="1"/>
</dbReference>
<dbReference type="CDD" id="cd10316">
    <property type="entry name" value="RGL4_M"/>
    <property type="match status" value="1"/>
</dbReference>
<dbReference type="GO" id="GO:0030246">
    <property type="term" value="F:carbohydrate binding"/>
    <property type="evidence" value="ECO:0007669"/>
    <property type="project" value="InterPro"/>
</dbReference>
<feature type="region of interest" description="Disordered" evidence="8">
    <location>
        <begin position="284"/>
        <end position="344"/>
    </location>
</feature>
<dbReference type="Pfam" id="PF14223">
    <property type="entry name" value="Retrotran_gag_2"/>
    <property type="match status" value="1"/>
</dbReference>
<evidence type="ECO:0000256" key="2">
    <source>
        <dbReference type="ARBA" id="ARBA00004613"/>
    </source>
</evidence>
<feature type="domain" description="CCHC-type" evidence="9">
    <location>
        <begin position="237"/>
        <end position="253"/>
    </location>
</feature>
<evidence type="ECO:0000256" key="7">
    <source>
        <dbReference type="ARBA" id="ARBA00023239"/>
    </source>
</evidence>
<proteinExistence type="inferred from homology"/>
<name>A0A834TVF9_9FABA</name>
<dbReference type="SMART" id="SM00343">
    <property type="entry name" value="ZnF_C2HC"/>
    <property type="match status" value="1"/>
</dbReference>
<reference evidence="10" key="1">
    <citation type="submission" date="2020-09" db="EMBL/GenBank/DDBJ databases">
        <title>Genome-Enabled Discovery of Anthraquinone Biosynthesis in Senna tora.</title>
        <authorList>
            <person name="Kang S.-H."/>
            <person name="Pandey R.P."/>
            <person name="Lee C.-M."/>
            <person name="Sim J.-S."/>
            <person name="Jeong J.-T."/>
            <person name="Choi B.-S."/>
            <person name="Jung M."/>
            <person name="Ginzburg D."/>
            <person name="Zhao K."/>
            <person name="Won S.Y."/>
            <person name="Oh T.-J."/>
            <person name="Yu Y."/>
            <person name="Kim N.-H."/>
            <person name="Lee O.R."/>
            <person name="Lee T.-H."/>
            <person name="Bashyal P."/>
            <person name="Kim T.-S."/>
            <person name="Lee W.-H."/>
            <person name="Kawkins C."/>
            <person name="Kim C.-K."/>
            <person name="Kim J.S."/>
            <person name="Ahn B.O."/>
            <person name="Rhee S.Y."/>
            <person name="Sohng J.K."/>
        </authorList>
    </citation>
    <scope>NUCLEOTIDE SEQUENCE</scope>
    <source>
        <tissue evidence="10">Leaf</tissue>
    </source>
</reference>
<evidence type="ECO:0000256" key="1">
    <source>
        <dbReference type="ARBA" id="ARBA00001324"/>
    </source>
</evidence>
<dbReference type="PANTHER" id="PTHR32018">
    <property type="entry name" value="RHAMNOGALACTURONATE LYASE FAMILY PROTEIN"/>
    <property type="match status" value="1"/>
</dbReference>
<dbReference type="Proteomes" id="UP000634136">
    <property type="component" value="Unassembled WGS sequence"/>
</dbReference>
<feature type="region of interest" description="Disordered" evidence="8">
    <location>
        <begin position="212"/>
        <end position="231"/>
    </location>
</feature>
<gene>
    <name evidence="10" type="ORF">G2W53_020424</name>
</gene>
<dbReference type="InterPro" id="IPR001878">
    <property type="entry name" value="Znf_CCHC"/>
</dbReference>
<dbReference type="GO" id="GO:0008270">
    <property type="term" value="F:zinc ion binding"/>
    <property type="evidence" value="ECO:0007669"/>
    <property type="project" value="InterPro"/>
</dbReference>
<dbReference type="InterPro" id="IPR014718">
    <property type="entry name" value="GH-type_carb-bd"/>
</dbReference>
<dbReference type="InterPro" id="IPR051850">
    <property type="entry name" value="Polysacch_Lyase_4"/>
</dbReference>
<protein>
    <recommendedName>
        <fullName evidence="4">rhamnogalacturonan endolyase</fullName>
        <ecNumber evidence="4">4.2.2.23</ecNumber>
    </recommendedName>
</protein>
<dbReference type="InterPro" id="IPR029411">
    <property type="entry name" value="RG-lyase_III"/>
</dbReference>
<evidence type="ECO:0000256" key="8">
    <source>
        <dbReference type="SAM" id="MobiDB-lite"/>
    </source>
</evidence>